<dbReference type="RefSeq" id="WP_237091324.1">
    <property type="nucleotide sequence ID" value="NZ_CP116766.1"/>
</dbReference>
<keyword evidence="2" id="KW-1185">Reference proteome</keyword>
<reference evidence="1 2" key="1">
    <citation type="submission" date="2023-01" db="EMBL/GenBank/DDBJ databases">
        <authorList>
            <person name="Yang C."/>
        </authorList>
    </citation>
    <scope>NUCLEOTIDE SEQUENCE [LARGE SCALE GENOMIC DNA]</scope>
    <source>
        <strain evidence="1 2">ZJ106</strain>
    </source>
</reference>
<proteinExistence type="predicted"/>
<accession>A0ABY7RL83</accession>
<dbReference type="EMBL" id="CP116766">
    <property type="protein sequence ID" value="WCL71030.1"/>
    <property type="molecule type" value="Genomic_DNA"/>
</dbReference>
<evidence type="ECO:0000313" key="1">
    <source>
        <dbReference type="EMBL" id="WCL71030.1"/>
    </source>
</evidence>
<name>A0ABY7RL83_9NEIS</name>
<organism evidence="1 2">
    <name type="scientific">Neisseria lisongii</name>
    <dbReference type="NCBI Taxonomy" id="2912188"/>
    <lineage>
        <taxon>Bacteria</taxon>
        <taxon>Pseudomonadati</taxon>
        <taxon>Pseudomonadota</taxon>
        <taxon>Betaproteobacteria</taxon>
        <taxon>Neisseriales</taxon>
        <taxon>Neisseriaceae</taxon>
        <taxon>Neisseria</taxon>
    </lineage>
</organism>
<evidence type="ECO:0000313" key="2">
    <source>
        <dbReference type="Proteomes" id="UP001221268"/>
    </source>
</evidence>
<dbReference type="Proteomes" id="UP001221268">
    <property type="component" value="Chromosome"/>
</dbReference>
<sequence>MKKKPQRHLFHCYLNCPTAPFSDGLSLRKHVIITALAAFGTQIFRFLPSASYHKTLFLQKHSTKTQQSAA</sequence>
<protein>
    <submittedName>
        <fullName evidence="1">Uncharacterized protein</fullName>
    </submittedName>
</protein>
<gene>
    <name evidence="1" type="ORF">PJU73_06620</name>
</gene>